<sequence length="291" mass="32514">MPDCDKSIDIPVFISEQETSSTQQEPSIEPAAAETEIQADQHSSISAAQNAENEAANSDTESTHSDESYYGEIHIQPPPPGPKLEVYRDPDFLGTAPSLEVPAHILRPKTRTTILESLRSGSNKDIIPGSNIALNDQENWARSLQSNFLIYAEEKKHRQTQSQIGWGSIPPQKSLASRNKDKENRRKALVLRPDNPAFDQENRPVGLGRRRSVHAKMPRQPLGLRKGKKRVPLGEIKLQVSVPPVPYPSDMRESRRVSVRHDPASLGYMRSTIAAEGKRREKTPGKNRRVD</sequence>
<feature type="compositionally biased region" description="Basic and acidic residues" evidence="1">
    <location>
        <begin position="250"/>
        <end position="263"/>
    </location>
</feature>
<dbReference type="Proteomes" id="UP000298138">
    <property type="component" value="Unassembled WGS sequence"/>
</dbReference>
<name>A0A4S2MX55_9PEZI</name>
<evidence type="ECO:0000313" key="2">
    <source>
        <dbReference type="EMBL" id="TGZ81221.1"/>
    </source>
</evidence>
<feature type="compositionally biased region" description="Low complexity" evidence="1">
    <location>
        <begin position="43"/>
        <end position="58"/>
    </location>
</feature>
<feature type="region of interest" description="Disordered" evidence="1">
    <location>
        <begin position="160"/>
        <end position="183"/>
    </location>
</feature>
<feature type="compositionally biased region" description="Polar residues" evidence="1">
    <location>
        <begin position="16"/>
        <end position="26"/>
    </location>
</feature>
<feature type="region of interest" description="Disordered" evidence="1">
    <location>
        <begin position="1"/>
        <end position="100"/>
    </location>
</feature>
<organism evidence="2 3">
    <name type="scientific">Ascodesmis nigricans</name>
    <dbReference type="NCBI Taxonomy" id="341454"/>
    <lineage>
        <taxon>Eukaryota</taxon>
        <taxon>Fungi</taxon>
        <taxon>Dikarya</taxon>
        <taxon>Ascomycota</taxon>
        <taxon>Pezizomycotina</taxon>
        <taxon>Pezizomycetes</taxon>
        <taxon>Pezizales</taxon>
        <taxon>Ascodesmidaceae</taxon>
        <taxon>Ascodesmis</taxon>
    </lineage>
</organism>
<proteinExistence type="predicted"/>
<dbReference type="InParanoid" id="A0A4S2MX55"/>
<feature type="region of interest" description="Disordered" evidence="1">
    <location>
        <begin position="244"/>
        <end position="291"/>
    </location>
</feature>
<dbReference type="EMBL" id="ML220120">
    <property type="protein sequence ID" value="TGZ81221.1"/>
    <property type="molecule type" value="Genomic_DNA"/>
</dbReference>
<keyword evidence="3" id="KW-1185">Reference proteome</keyword>
<gene>
    <name evidence="2" type="ORF">EX30DRAFT_340862</name>
</gene>
<protein>
    <submittedName>
        <fullName evidence="2">Uncharacterized protein</fullName>
    </submittedName>
</protein>
<evidence type="ECO:0000256" key="1">
    <source>
        <dbReference type="SAM" id="MobiDB-lite"/>
    </source>
</evidence>
<feature type="compositionally biased region" description="Basic and acidic residues" evidence="1">
    <location>
        <begin position="276"/>
        <end position="291"/>
    </location>
</feature>
<dbReference type="AlphaFoldDB" id="A0A4S2MX55"/>
<evidence type="ECO:0000313" key="3">
    <source>
        <dbReference type="Proteomes" id="UP000298138"/>
    </source>
</evidence>
<accession>A0A4S2MX55</accession>
<reference evidence="2 3" key="1">
    <citation type="submission" date="2019-04" db="EMBL/GenBank/DDBJ databases">
        <title>Comparative genomics and transcriptomics to analyze fruiting body development in filamentous ascomycetes.</title>
        <authorList>
            <consortium name="DOE Joint Genome Institute"/>
            <person name="Lutkenhaus R."/>
            <person name="Traeger S."/>
            <person name="Breuer J."/>
            <person name="Kuo A."/>
            <person name="Lipzen A."/>
            <person name="Pangilinan J."/>
            <person name="Dilworth D."/>
            <person name="Sandor L."/>
            <person name="Poggeler S."/>
            <person name="Barry K."/>
            <person name="Grigoriev I.V."/>
            <person name="Nowrousian M."/>
        </authorList>
    </citation>
    <scope>NUCLEOTIDE SEQUENCE [LARGE SCALE GENOMIC DNA]</scope>
    <source>
        <strain evidence="2 3">CBS 389.68</strain>
    </source>
</reference>